<gene>
    <name evidence="2" type="ORF">B9Q03_12765</name>
</gene>
<sequence length="293" mass="33990">MVRFDLVGFSDVEEYLDYFFGTLLETNWTYDYFVDWGKVRGNVRRHVKEISLLNSLCRVEAGERETMLRDIFQRYPETLEVIPLLLAIREKSIPILEMSEQAIYTCFDFSKRSLSGKEAEQLVGFCGSVGLLKLFSEVGDLYSYMLGVEVGLDTNSRKNRSGEIFERLVELLLNRTLTGLEGVQLKRGDPTIVTRRRKKADFVVYRDGEPRIVVECNFYSDTGSKPIETANAYIDFQRKVRELGLSFIWATDGRAWRKMMETIRETSREIDFVLNYKMLSQRGSLIIPKLLND</sequence>
<dbReference type="EMBL" id="NEXE01000266">
    <property type="protein sequence ID" value="PSN84892.1"/>
    <property type="molecule type" value="Genomic_DNA"/>
</dbReference>
<name>A0A2R6AET8_9ARCH</name>
<proteinExistence type="predicted"/>
<dbReference type="InterPro" id="IPR011335">
    <property type="entry name" value="Restrct_endonuc-II-like"/>
</dbReference>
<evidence type="ECO:0000259" key="1">
    <source>
        <dbReference type="Pfam" id="PF04556"/>
    </source>
</evidence>
<dbReference type="AlphaFoldDB" id="A0A2R6AET8"/>
<accession>A0A2R6AET8</accession>
<protein>
    <recommendedName>
        <fullName evidence="1">Restriction endonuclease type II DpnII-like domain-containing protein</fullName>
    </recommendedName>
</protein>
<feature type="domain" description="Restriction endonuclease type II DpnII-like" evidence="1">
    <location>
        <begin position="16"/>
        <end position="281"/>
    </location>
</feature>
<dbReference type="Proteomes" id="UP000240322">
    <property type="component" value="Unassembled WGS sequence"/>
</dbReference>
<dbReference type="InterPro" id="IPR007637">
    <property type="entry name" value="Restrct_endonuc_II_DpnII-like"/>
</dbReference>
<dbReference type="GO" id="GO:0003677">
    <property type="term" value="F:DNA binding"/>
    <property type="evidence" value="ECO:0007669"/>
    <property type="project" value="InterPro"/>
</dbReference>
<organism evidence="2 3">
    <name type="scientific">Candidatus Marsarchaeota G2 archaeon OSP_D</name>
    <dbReference type="NCBI Taxonomy" id="1978157"/>
    <lineage>
        <taxon>Archaea</taxon>
        <taxon>Candidatus Marsarchaeota</taxon>
        <taxon>Candidatus Marsarchaeota group 2</taxon>
    </lineage>
</organism>
<evidence type="ECO:0000313" key="2">
    <source>
        <dbReference type="EMBL" id="PSN84892.1"/>
    </source>
</evidence>
<dbReference type="SUPFAM" id="SSF52980">
    <property type="entry name" value="Restriction endonuclease-like"/>
    <property type="match status" value="1"/>
</dbReference>
<comment type="caution">
    <text evidence="2">The sequence shown here is derived from an EMBL/GenBank/DDBJ whole genome shotgun (WGS) entry which is preliminary data.</text>
</comment>
<evidence type="ECO:0000313" key="3">
    <source>
        <dbReference type="Proteomes" id="UP000240322"/>
    </source>
</evidence>
<reference evidence="2 3" key="1">
    <citation type="submission" date="2017-04" db="EMBL/GenBank/DDBJ databases">
        <title>Novel microbial lineages endemic to geothermal iron-oxide mats fill important gaps in the evolutionary history of Archaea.</title>
        <authorList>
            <person name="Jay Z.J."/>
            <person name="Beam J.P."/>
            <person name="Dlakic M."/>
            <person name="Rusch D.B."/>
            <person name="Kozubal M.A."/>
            <person name="Inskeep W.P."/>
        </authorList>
    </citation>
    <scope>NUCLEOTIDE SEQUENCE [LARGE SCALE GENOMIC DNA]</scope>
    <source>
        <strain evidence="2">OSP_D</strain>
    </source>
</reference>
<dbReference type="GO" id="GO:0009307">
    <property type="term" value="P:DNA restriction-modification system"/>
    <property type="evidence" value="ECO:0007669"/>
    <property type="project" value="InterPro"/>
</dbReference>
<dbReference type="GO" id="GO:0009036">
    <property type="term" value="F:type II site-specific deoxyribonuclease activity"/>
    <property type="evidence" value="ECO:0007669"/>
    <property type="project" value="InterPro"/>
</dbReference>
<dbReference type="Pfam" id="PF04556">
    <property type="entry name" value="DpnII"/>
    <property type="match status" value="1"/>
</dbReference>